<dbReference type="GeneID" id="41997417"/>
<dbReference type="AlphaFoldDB" id="A0A366RCS8"/>
<evidence type="ECO:0000313" key="3">
    <source>
        <dbReference type="Proteomes" id="UP000253153"/>
    </source>
</evidence>
<evidence type="ECO:0000256" key="1">
    <source>
        <dbReference type="SAM" id="MobiDB-lite"/>
    </source>
</evidence>
<feature type="region of interest" description="Disordered" evidence="1">
    <location>
        <begin position="1"/>
        <end position="89"/>
    </location>
</feature>
<gene>
    <name evidence="2" type="ORF">FIESC28_07981</name>
</gene>
<feature type="compositionally biased region" description="Polar residues" evidence="1">
    <location>
        <begin position="240"/>
        <end position="252"/>
    </location>
</feature>
<reference evidence="2 3" key="1">
    <citation type="submission" date="2018-06" db="EMBL/GenBank/DDBJ databases">
        <title>Fusarium incarnatum-equiseti species complex species 28.</title>
        <authorList>
            <person name="Gardiner D.M."/>
        </authorList>
    </citation>
    <scope>NUCLEOTIDE SEQUENCE [LARGE SCALE GENOMIC DNA]</scope>
    <source>
        <strain evidence="2 3">FIESC_28</strain>
    </source>
</reference>
<keyword evidence="3" id="KW-1185">Reference proteome</keyword>
<dbReference type="OrthoDB" id="4925544at2759"/>
<accession>A0A366RCS8</accession>
<evidence type="ECO:0000313" key="2">
    <source>
        <dbReference type="EMBL" id="RBR14015.1"/>
    </source>
</evidence>
<dbReference type="Proteomes" id="UP000253153">
    <property type="component" value="Unassembled WGS sequence"/>
</dbReference>
<feature type="region of interest" description="Disordered" evidence="1">
    <location>
        <begin position="209"/>
        <end position="281"/>
    </location>
</feature>
<dbReference type="RefSeq" id="XP_031013865.1">
    <property type="nucleotide sequence ID" value="XM_031162121.1"/>
</dbReference>
<dbReference type="EMBL" id="QKXC01000173">
    <property type="protein sequence ID" value="RBR14015.1"/>
    <property type="molecule type" value="Genomic_DNA"/>
</dbReference>
<feature type="region of interest" description="Disordered" evidence="1">
    <location>
        <begin position="103"/>
        <end position="194"/>
    </location>
</feature>
<organism evidence="2 3">
    <name type="scientific">Fusarium coffeatum</name>
    <dbReference type="NCBI Taxonomy" id="231269"/>
    <lineage>
        <taxon>Eukaryota</taxon>
        <taxon>Fungi</taxon>
        <taxon>Dikarya</taxon>
        <taxon>Ascomycota</taxon>
        <taxon>Pezizomycotina</taxon>
        <taxon>Sordariomycetes</taxon>
        <taxon>Hypocreomycetidae</taxon>
        <taxon>Hypocreales</taxon>
        <taxon>Nectriaceae</taxon>
        <taxon>Fusarium</taxon>
        <taxon>Fusarium incarnatum-equiseti species complex</taxon>
    </lineage>
</organism>
<sequence length="674" mass="74867">MEQQDLDIPCTPTARVTEHRSTLQSPSSSPSTSSLTPAPQRHATTPSSRPTTPATVGSTVTLPRNPLSTSEPTLRFPRPQGNRHLANWISSSNPDIMRFTTTTEDSGLMSESEYEVISNDTESQDGNYTESMGESIGSLGLSRPDDVQSHTGTEQTYDDESVTDECDIPSQQTHQEEPDDIVDSMEPEQTPQIQQSWASVVKNGPLPEVEVEPEVEPEAQPEPSAEQEPESEDEARSRSSLEYTQQSLKTPSIPSPDASITEHKPDQMLLPTGNEEEAETRRSALNKWLKETQHPVSKNRETIIKKVTSPSTVSAVLLLVLVSLISVFLTPLSRDAAPHIPAATSAVTNHPTLINSSSRSSLPTSQALTTSIGGSGLIPVQDAPANDWPWSSQKINVTVERYEGNFLLRMPRDVKKSWLDRDCLNFNAKRGGEHVRFGTSSTDEGIVLKIPKEEAHGMVKVDMYTTCRPRIHKVLRVTFEKGIISEALDLTWSFAQRVPELVPAAAQKAERRLEEARRSLETASCNFKTTSGTFCKDLGVKFHDAHRSLGWIKKDIKCRSQAAKHGISAKLESIAADVKQYIPSTEAVQNRAELELLNAQITAKLWWLRLTAGDEEHDRYERAAEQFMTKKVIKQLIKNEYGRQSAAKAPASAKLSRFWLWSDDFKDRAERQKA</sequence>
<proteinExistence type="predicted"/>
<feature type="compositionally biased region" description="Acidic residues" evidence="1">
    <location>
        <begin position="156"/>
        <end position="167"/>
    </location>
</feature>
<comment type="caution">
    <text evidence="2">The sequence shown here is derived from an EMBL/GenBank/DDBJ whole genome shotgun (WGS) entry which is preliminary data.</text>
</comment>
<protein>
    <submittedName>
        <fullName evidence="2">Uncharacterized protein</fullName>
    </submittedName>
</protein>
<feature type="compositionally biased region" description="Acidic residues" evidence="1">
    <location>
        <begin position="177"/>
        <end position="186"/>
    </location>
</feature>
<feature type="compositionally biased region" description="Polar residues" evidence="1">
    <location>
        <begin position="56"/>
        <end position="72"/>
    </location>
</feature>
<feature type="compositionally biased region" description="Polar residues" evidence="1">
    <location>
        <begin position="118"/>
        <end position="132"/>
    </location>
</feature>
<feature type="compositionally biased region" description="Low complexity" evidence="1">
    <location>
        <begin position="22"/>
        <end position="55"/>
    </location>
</feature>
<feature type="compositionally biased region" description="Acidic residues" evidence="1">
    <location>
        <begin position="209"/>
        <end position="233"/>
    </location>
</feature>
<name>A0A366RCS8_9HYPO</name>